<keyword evidence="2" id="KW-1133">Transmembrane helix</keyword>
<dbReference type="InterPro" id="IPR029063">
    <property type="entry name" value="SAM-dependent_MTases_sf"/>
</dbReference>
<feature type="compositionally biased region" description="Low complexity" evidence="1">
    <location>
        <begin position="299"/>
        <end position="313"/>
    </location>
</feature>
<accession>A0ABV1ZVL0</accession>
<sequence>MHFPRRRFAVALGAAVAAWAGTLLVMLVYGVVDIRSALHLTALSGAFGAVGLLAVLVRRNTAQLRSLRLRFDRHAREIAEIAGENRSELFARADDLTGRLARMEESVHALCDASAGGGGERAVPAVREPGTPAEGRAVRELEALLGPDAPMPAPGEDGVSPETVERVVRAVRDRRPHLVVEVGSGASTLWLGLALRRFRAGRLVALESDPRCAGLVRAMVAAHGLSGVVEVRGASDLDGLHGIDLLHLTRVTGATEVDAVPDLFDRCAPGALVIPGEDHGARGPGRGRASAERSDAVLGAGASADAVRARAAS</sequence>
<evidence type="ECO:0000256" key="1">
    <source>
        <dbReference type="SAM" id="MobiDB-lite"/>
    </source>
</evidence>
<dbReference type="Gene3D" id="3.40.50.150">
    <property type="entry name" value="Vaccinia Virus protein VP39"/>
    <property type="match status" value="1"/>
</dbReference>
<dbReference type="SUPFAM" id="SSF53335">
    <property type="entry name" value="S-adenosyl-L-methionine-dependent methyltransferases"/>
    <property type="match status" value="1"/>
</dbReference>
<evidence type="ECO:0000313" key="4">
    <source>
        <dbReference type="Proteomes" id="UP001432401"/>
    </source>
</evidence>
<dbReference type="Proteomes" id="UP001432401">
    <property type="component" value="Unassembled WGS sequence"/>
</dbReference>
<dbReference type="Pfam" id="PF13578">
    <property type="entry name" value="Methyltransf_24"/>
    <property type="match status" value="1"/>
</dbReference>
<keyword evidence="2" id="KW-0472">Membrane</keyword>
<keyword evidence="4" id="KW-1185">Reference proteome</keyword>
<keyword evidence="2" id="KW-0812">Transmembrane</keyword>
<gene>
    <name evidence="3" type="ORF">ABUK86_14380</name>
</gene>
<protein>
    <recommendedName>
        <fullName evidence="5">Methyltransferase</fullName>
    </recommendedName>
</protein>
<reference evidence="3 4" key="1">
    <citation type="submission" date="2024-06" db="EMBL/GenBank/DDBJ databases">
        <authorList>
            <person name="Bataeva Y.V."/>
            <person name="Grigorian L.N."/>
            <person name="Solomentsev V.I."/>
        </authorList>
    </citation>
    <scope>NUCLEOTIDE SEQUENCE [LARGE SCALE GENOMIC DNA]</scope>
    <source>
        <strain evidence="4">SCPM-O-B-12605 (RCAM04882)</strain>
    </source>
</reference>
<name>A0ABV1ZVL0_9ACTN</name>
<feature type="transmembrane region" description="Helical" evidence="2">
    <location>
        <begin position="7"/>
        <end position="31"/>
    </location>
</feature>
<evidence type="ECO:0008006" key="5">
    <source>
        <dbReference type="Google" id="ProtNLM"/>
    </source>
</evidence>
<comment type="caution">
    <text evidence="3">The sequence shown here is derived from an EMBL/GenBank/DDBJ whole genome shotgun (WGS) entry which is preliminary data.</text>
</comment>
<feature type="transmembrane region" description="Helical" evidence="2">
    <location>
        <begin position="37"/>
        <end position="57"/>
    </location>
</feature>
<dbReference type="RefSeq" id="WP_352984074.1">
    <property type="nucleotide sequence ID" value="NZ_JBEQNA010000009.1"/>
</dbReference>
<proteinExistence type="predicted"/>
<organism evidence="3 4">
    <name type="scientific">Nocardiopsis tropica</name>
    <dbReference type="NCBI Taxonomy" id="109330"/>
    <lineage>
        <taxon>Bacteria</taxon>
        <taxon>Bacillati</taxon>
        <taxon>Actinomycetota</taxon>
        <taxon>Actinomycetes</taxon>
        <taxon>Streptosporangiales</taxon>
        <taxon>Nocardiopsidaceae</taxon>
        <taxon>Nocardiopsis</taxon>
    </lineage>
</organism>
<dbReference type="EMBL" id="JBEQNB010000007">
    <property type="protein sequence ID" value="MES0834964.1"/>
    <property type="molecule type" value="Genomic_DNA"/>
</dbReference>
<evidence type="ECO:0000256" key="2">
    <source>
        <dbReference type="SAM" id="Phobius"/>
    </source>
</evidence>
<evidence type="ECO:0000313" key="3">
    <source>
        <dbReference type="EMBL" id="MES0834964.1"/>
    </source>
</evidence>
<feature type="region of interest" description="Disordered" evidence="1">
    <location>
        <begin position="275"/>
        <end position="313"/>
    </location>
</feature>